<reference evidence="1" key="1">
    <citation type="submission" date="2021-02" db="EMBL/GenBank/DDBJ databases">
        <authorList>
            <person name="Nowell W R."/>
        </authorList>
    </citation>
    <scope>NUCLEOTIDE SEQUENCE</scope>
</reference>
<evidence type="ECO:0000313" key="2">
    <source>
        <dbReference type="Proteomes" id="UP000663844"/>
    </source>
</evidence>
<name>A0A818PX70_9BILA</name>
<gene>
    <name evidence="1" type="ORF">OXD698_LOCUS7790</name>
</gene>
<accession>A0A818PX70</accession>
<dbReference type="AlphaFoldDB" id="A0A818PX70"/>
<sequence length="478" mass="52388">MDSAEFRDAAAELQFMYAVQYFSLENFQQARFYFNRAYVNSMRNYIPFKANSEAVEIFCEGYTLYTMGCYTAANTKFQEALGRTNVTEVRRVISCYIRNVAEREATTTTQGWSAARNLVIILLRIITTIATESLSIGIILASILGRIIVATATKGWSIGSTVGINLARRIATTATEGWSIGSTVGIELARRIATTATKGWSIGSTVGINLARRIATTATEGWSIGSTVGINLTGRIATTATKGWSIGSTAGINLARRIATTATEGWSIGSTAGINLTGRIATTATKGWSIGSTVGRNLTGRITTTVTERWSIGRNLARIIATVTQTIAPSDQQTLDRKLEDDASRLNSEGLKLHQEGKLMEDDNKIEMAIRQYVDAAAKINEAATIKNLDVFFNSYITIIDSLMRTAAYDQANEIITNARGHFRGAVAVESFTEIEKQIKDKIWSPNFLKQHLRKLEDSETQTIETAIDPVHNNSTIR</sequence>
<protein>
    <submittedName>
        <fullName evidence="1">Uncharacterized protein</fullName>
    </submittedName>
</protein>
<evidence type="ECO:0000313" key="1">
    <source>
        <dbReference type="EMBL" id="CAF3627992.1"/>
    </source>
</evidence>
<comment type="caution">
    <text evidence="1">The sequence shown here is derived from an EMBL/GenBank/DDBJ whole genome shotgun (WGS) entry which is preliminary data.</text>
</comment>
<dbReference type="Proteomes" id="UP000663844">
    <property type="component" value="Unassembled WGS sequence"/>
</dbReference>
<dbReference type="EMBL" id="CAJOAZ010000363">
    <property type="protein sequence ID" value="CAF3627992.1"/>
    <property type="molecule type" value="Genomic_DNA"/>
</dbReference>
<proteinExistence type="predicted"/>
<organism evidence="1 2">
    <name type="scientific">Adineta steineri</name>
    <dbReference type="NCBI Taxonomy" id="433720"/>
    <lineage>
        <taxon>Eukaryota</taxon>
        <taxon>Metazoa</taxon>
        <taxon>Spiralia</taxon>
        <taxon>Gnathifera</taxon>
        <taxon>Rotifera</taxon>
        <taxon>Eurotatoria</taxon>
        <taxon>Bdelloidea</taxon>
        <taxon>Adinetida</taxon>
        <taxon>Adinetidae</taxon>
        <taxon>Adineta</taxon>
    </lineage>
</organism>